<evidence type="ECO:0000313" key="1">
    <source>
        <dbReference type="EMBL" id="MDH7640262.1"/>
    </source>
</evidence>
<evidence type="ECO:0000313" key="2">
    <source>
        <dbReference type="Proteomes" id="UP001160625"/>
    </source>
</evidence>
<dbReference type="RefSeq" id="WP_281045614.1">
    <property type="nucleotide sequence ID" value="NZ_JARYGZ010000002.1"/>
</dbReference>
<organism evidence="1 2">
    <name type="scientific">Sphingomonas oryzagri</name>
    <dbReference type="NCBI Taxonomy" id="3042314"/>
    <lineage>
        <taxon>Bacteria</taxon>
        <taxon>Pseudomonadati</taxon>
        <taxon>Pseudomonadota</taxon>
        <taxon>Alphaproteobacteria</taxon>
        <taxon>Sphingomonadales</taxon>
        <taxon>Sphingomonadaceae</taxon>
        <taxon>Sphingomonas</taxon>
    </lineage>
</organism>
<proteinExistence type="predicted"/>
<name>A0ABT6N575_9SPHN</name>
<accession>A0ABT6N575</accession>
<dbReference type="Proteomes" id="UP001160625">
    <property type="component" value="Unassembled WGS sequence"/>
</dbReference>
<dbReference type="EMBL" id="JARYGZ010000002">
    <property type="protein sequence ID" value="MDH7640262.1"/>
    <property type="molecule type" value="Genomic_DNA"/>
</dbReference>
<dbReference type="InterPro" id="IPR054234">
    <property type="entry name" value="DUF6961"/>
</dbReference>
<keyword evidence="2" id="KW-1185">Reference proteome</keyword>
<protein>
    <submittedName>
        <fullName evidence="1">Uncharacterized protein</fullName>
    </submittedName>
</protein>
<reference evidence="1" key="1">
    <citation type="submission" date="2023-04" db="EMBL/GenBank/DDBJ databases">
        <title>Sphingomonas sp. MAHUQ-71 isolated from rice field.</title>
        <authorList>
            <person name="Huq M.A."/>
        </authorList>
    </citation>
    <scope>NUCLEOTIDE SEQUENCE</scope>
    <source>
        <strain evidence="1">MAHUQ-71</strain>
    </source>
</reference>
<comment type="caution">
    <text evidence="1">The sequence shown here is derived from an EMBL/GenBank/DDBJ whole genome shotgun (WGS) entry which is preliminary data.</text>
</comment>
<dbReference type="Pfam" id="PF22284">
    <property type="entry name" value="DUF6961"/>
    <property type="match status" value="1"/>
</dbReference>
<sequence>MNPEHQRWAEALQIERQHGDAAPDIIASRVQELALAGDEAGVQRWIGIATRYDLLHQDDGERH</sequence>
<gene>
    <name evidence="1" type="ORF">QGN17_16110</name>
</gene>